<dbReference type="InterPro" id="IPR024079">
    <property type="entry name" value="MetalloPept_cat_dom_sf"/>
</dbReference>
<dbReference type="InterPro" id="IPR006026">
    <property type="entry name" value="Peptidase_Metallo"/>
</dbReference>
<sequence length="267" mass="29511">MDFEDLSMKEMLLGSIEEAVGAEYLQTVKPSDVADMQGHTQAPTITEAPICITQRPIPPALQVALSKGGLHDVVIGLEDEVPRWEPGSVVKWSVWKQGFPSDEDANHAASQLSVAAEAWNDADVGVTFENVPEAKDATFVLVYGGENGKKLASAFFPNKKDLDYMFVYSYAYSKEWKSAMWKVFTHELGHVLGLRHEFAISDAQGEGPDAIRITAPDELSVMNYRKEPPEIQQSDIVSLRKFYSMTADASGQPPKIGMTNIVDYIPR</sequence>
<dbReference type="GO" id="GO:0004222">
    <property type="term" value="F:metalloendopeptidase activity"/>
    <property type="evidence" value="ECO:0007669"/>
    <property type="project" value="InterPro"/>
</dbReference>
<dbReference type="GO" id="GO:0031012">
    <property type="term" value="C:extracellular matrix"/>
    <property type="evidence" value="ECO:0007669"/>
    <property type="project" value="InterPro"/>
</dbReference>
<evidence type="ECO:0000313" key="7">
    <source>
        <dbReference type="Proteomes" id="UP000567885"/>
    </source>
</evidence>
<keyword evidence="1" id="KW-0645">Protease</keyword>
<dbReference type="InterPro" id="IPR001818">
    <property type="entry name" value="Pept_M10_metallopeptidase"/>
</dbReference>
<dbReference type="OrthoDB" id="406838at2759"/>
<evidence type="ECO:0000259" key="5">
    <source>
        <dbReference type="SMART" id="SM00235"/>
    </source>
</evidence>
<keyword evidence="2" id="KW-0479">Metal-binding</keyword>
<keyword evidence="3" id="KW-0378">Hydrolase</keyword>
<dbReference type="SMART" id="SM00235">
    <property type="entry name" value="ZnMc"/>
    <property type="match status" value="1"/>
</dbReference>
<organism evidence="6 7">
    <name type="scientific">Fusarium heterosporum</name>
    <dbReference type="NCBI Taxonomy" id="42747"/>
    <lineage>
        <taxon>Eukaryota</taxon>
        <taxon>Fungi</taxon>
        <taxon>Dikarya</taxon>
        <taxon>Ascomycota</taxon>
        <taxon>Pezizomycotina</taxon>
        <taxon>Sordariomycetes</taxon>
        <taxon>Hypocreomycetidae</taxon>
        <taxon>Hypocreales</taxon>
        <taxon>Nectriaceae</taxon>
        <taxon>Fusarium</taxon>
        <taxon>Fusarium heterosporum species complex</taxon>
    </lineage>
</organism>
<evidence type="ECO:0000256" key="2">
    <source>
        <dbReference type="ARBA" id="ARBA00022723"/>
    </source>
</evidence>
<dbReference type="SUPFAM" id="SSF55486">
    <property type="entry name" value="Metalloproteases ('zincins'), catalytic domain"/>
    <property type="match status" value="1"/>
</dbReference>
<dbReference type="Proteomes" id="UP000567885">
    <property type="component" value="Unassembled WGS sequence"/>
</dbReference>
<protein>
    <submittedName>
        <fullName evidence="6">Matrix metallo ase-11</fullName>
    </submittedName>
</protein>
<dbReference type="EMBL" id="JAAGWQ010000090">
    <property type="protein sequence ID" value="KAF5668663.1"/>
    <property type="molecule type" value="Genomic_DNA"/>
</dbReference>
<dbReference type="CDD" id="cd04279">
    <property type="entry name" value="ZnMc_MMP_like_1"/>
    <property type="match status" value="1"/>
</dbReference>
<dbReference type="GO" id="GO:0008270">
    <property type="term" value="F:zinc ion binding"/>
    <property type="evidence" value="ECO:0007669"/>
    <property type="project" value="InterPro"/>
</dbReference>
<dbReference type="AlphaFoldDB" id="A0A8H5TEY0"/>
<reference evidence="6 7" key="1">
    <citation type="submission" date="2020-05" db="EMBL/GenBank/DDBJ databases">
        <title>Identification and distribution of gene clusters putatively required for synthesis of sphingolipid metabolism inhibitors in phylogenetically diverse species of the filamentous fungus Fusarium.</title>
        <authorList>
            <person name="Kim H.-S."/>
            <person name="Busman M."/>
            <person name="Brown D.W."/>
            <person name="Divon H."/>
            <person name="Uhlig S."/>
            <person name="Proctor R.H."/>
        </authorList>
    </citation>
    <scope>NUCLEOTIDE SEQUENCE [LARGE SCALE GENOMIC DNA]</scope>
    <source>
        <strain evidence="6 7">NRRL 20693</strain>
    </source>
</reference>
<evidence type="ECO:0000256" key="4">
    <source>
        <dbReference type="ARBA" id="ARBA00022833"/>
    </source>
</evidence>
<name>A0A8H5TEY0_FUSHE</name>
<comment type="caution">
    <text evidence="6">The sequence shown here is derived from an EMBL/GenBank/DDBJ whole genome shotgun (WGS) entry which is preliminary data.</text>
</comment>
<evidence type="ECO:0000256" key="1">
    <source>
        <dbReference type="ARBA" id="ARBA00022670"/>
    </source>
</evidence>
<keyword evidence="4" id="KW-0862">Zinc</keyword>
<feature type="domain" description="Peptidase metallopeptidase" evidence="5">
    <location>
        <begin position="80"/>
        <end position="245"/>
    </location>
</feature>
<dbReference type="Gene3D" id="3.40.390.10">
    <property type="entry name" value="Collagenase (Catalytic Domain)"/>
    <property type="match status" value="1"/>
</dbReference>
<keyword evidence="7" id="KW-1185">Reference proteome</keyword>
<evidence type="ECO:0000313" key="6">
    <source>
        <dbReference type="EMBL" id="KAF5668663.1"/>
    </source>
</evidence>
<accession>A0A8H5TEY0</accession>
<dbReference type="GO" id="GO:0006508">
    <property type="term" value="P:proteolysis"/>
    <property type="evidence" value="ECO:0007669"/>
    <property type="project" value="UniProtKB-KW"/>
</dbReference>
<dbReference type="Pfam" id="PF00413">
    <property type="entry name" value="Peptidase_M10"/>
    <property type="match status" value="1"/>
</dbReference>
<evidence type="ECO:0000256" key="3">
    <source>
        <dbReference type="ARBA" id="ARBA00022801"/>
    </source>
</evidence>
<proteinExistence type="predicted"/>
<gene>
    <name evidence="6" type="ORF">FHETE_5214</name>
</gene>